<gene>
    <name evidence="1" type="ORF">H9L22_10825</name>
</gene>
<protein>
    <submittedName>
        <fullName evidence="1">Uncharacterized protein</fullName>
    </submittedName>
</protein>
<dbReference type="AlphaFoldDB" id="A0A7H0H2M8"/>
<dbReference type="KEGG" id="tdf:H9L22_10825"/>
<reference evidence="1 2" key="1">
    <citation type="submission" date="2020-08" db="EMBL/GenBank/DDBJ databases">
        <title>Genome sequence of Tessaracoccus defluvii JCM 17540T.</title>
        <authorList>
            <person name="Hyun D.-W."/>
            <person name="Bae J.-W."/>
        </authorList>
    </citation>
    <scope>NUCLEOTIDE SEQUENCE [LARGE SCALE GENOMIC DNA]</scope>
    <source>
        <strain evidence="1 2">JCM 17540</strain>
    </source>
</reference>
<organism evidence="1 2">
    <name type="scientific">Tessaracoccus defluvii</name>
    <dbReference type="NCBI Taxonomy" id="1285901"/>
    <lineage>
        <taxon>Bacteria</taxon>
        <taxon>Bacillati</taxon>
        <taxon>Actinomycetota</taxon>
        <taxon>Actinomycetes</taxon>
        <taxon>Propionibacteriales</taxon>
        <taxon>Propionibacteriaceae</taxon>
        <taxon>Tessaracoccus</taxon>
    </lineage>
</organism>
<dbReference type="InterPro" id="IPR011044">
    <property type="entry name" value="Quino_amine_DH_bsu"/>
</dbReference>
<sequence>MADEAWVPLAQGIALFLADQGLDARVGVADTDDGAIVVLLASQLPAGLQALLDLPGRLVPVAVGPVDPAAVPGQLAELNWVPWAPQRAEDSLQAIFGACVTELGAFHALQSLEAKVRGWEASGRNPADLVDTRAGWRALMKAVASVPTVSPETLAFLNRSRTATHAATLRSVLRGLVWITLLAVAIPAVMGVRQTVVAYQERQGLLQLATGSSDGFLPSIQIPKFAALVKMSDDAGEPVPLNADAQLALLLSSPGPSRSLTTTAQGMLINSTAVAPDGQLMALSGDGKLWRGQLRTTETELIATLPHPGYLLATDQAHQTWAAADDVRLTVGRDDAITTTSSRLGSGISGLVMDSRGTTLLVRGDDETEVYSLAASPASSAGMTT</sequence>
<dbReference type="SUPFAM" id="SSF50969">
    <property type="entry name" value="YVTN repeat-like/Quinoprotein amine dehydrogenase"/>
    <property type="match status" value="1"/>
</dbReference>
<dbReference type="Proteomes" id="UP000516117">
    <property type="component" value="Chromosome"/>
</dbReference>
<evidence type="ECO:0000313" key="2">
    <source>
        <dbReference type="Proteomes" id="UP000516117"/>
    </source>
</evidence>
<accession>A0A7H0H2M8</accession>
<dbReference type="RefSeq" id="WP_187719930.1">
    <property type="nucleotide sequence ID" value="NZ_CP060789.1"/>
</dbReference>
<evidence type="ECO:0000313" key="1">
    <source>
        <dbReference type="EMBL" id="QNP54794.1"/>
    </source>
</evidence>
<keyword evidence="2" id="KW-1185">Reference proteome</keyword>
<dbReference type="EMBL" id="CP060789">
    <property type="protein sequence ID" value="QNP54794.1"/>
    <property type="molecule type" value="Genomic_DNA"/>
</dbReference>
<proteinExistence type="predicted"/>
<name>A0A7H0H2M8_9ACTN</name>